<dbReference type="EMBL" id="CP151509">
    <property type="protein sequence ID" value="WZN64378.1"/>
    <property type="molecule type" value="Genomic_DNA"/>
</dbReference>
<name>A0AAX4PEN2_9CHLO</name>
<evidence type="ECO:0000313" key="2">
    <source>
        <dbReference type="Proteomes" id="UP001472866"/>
    </source>
</evidence>
<keyword evidence="2" id="KW-1185">Reference proteome</keyword>
<protein>
    <submittedName>
        <fullName evidence="1">Uncharacterized protein</fullName>
    </submittedName>
</protein>
<sequence length="228" mass="26100">MNLFYLEEKEEDCASSHCNKHVPKMVVETAQLLCNVHHRMDEPAEGIPYKYSRSGGPTLAPVVWLMTSLGNYRWACRMGLYLAGEYTQRFGGKTHKTQAVLEWLRDNEPRGLPDVGFTTPLCAMPDEYKVEGDPLASYRKYYVYDKHRFAVWPEGMEPGWFTEGVADLKRRGLYNKVEIAYPTKNQKQAILEGRKGKRRQAARRVKPEALAVKRERGKRGVAKATVAM</sequence>
<dbReference type="Proteomes" id="UP001472866">
    <property type="component" value="Chromosome 09"/>
</dbReference>
<proteinExistence type="predicted"/>
<gene>
    <name evidence="1" type="ORF">HKI87_09g59340</name>
</gene>
<organism evidence="1 2">
    <name type="scientific">Chloropicon roscoffensis</name>
    <dbReference type="NCBI Taxonomy" id="1461544"/>
    <lineage>
        <taxon>Eukaryota</taxon>
        <taxon>Viridiplantae</taxon>
        <taxon>Chlorophyta</taxon>
        <taxon>Chloropicophyceae</taxon>
        <taxon>Chloropicales</taxon>
        <taxon>Chloropicaceae</taxon>
        <taxon>Chloropicon</taxon>
    </lineage>
</organism>
<accession>A0AAX4PEN2</accession>
<dbReference type="AlphaFoldDB" id="A0AAX4PEN2"/>
<reference evidence="1 2" key="1">
    <citation type="submission" date="2024-03" db="EMBL/GenBank/DDBJ databases">
        <title>Complete genome sequence of the green alga Chloropicon roscoffensis RCC1871.</title>
        <authorList>
            <person name="Lemieux C."/>
            <person name="Pombert J.-F."/>
            <person name="Otis C."/>
            <person name="Turmel M."/>
        </authorList>
    </citation>
    <scope>NUCLEOTIDE SEQUENCE [LARGE SCALE GENOMIC DNA]</scope>
    <source>
        <strain evidence="1 2">RCC1871</strain>
    </source>
</reference>
<evidence type="ECO:0000313" key="1">
    <source>
        <dbReference type="EMBL" id="WZN64378.1"/>
    </source>
</evidence>